<evidence type="ECO:0000256" key="2">
    <source>
        <dbReference type="ARBA" id="ARBA00012483"/>
    </source>
</evidence>
<dbReference type="InterPro" id="IPR013083">
    <property type="entry name" value="Znf_RING/FYVE/PHD"/>
</dbReference>
<dbReference type="GO" id="GO:0008270">
    <property type="term" value="F:zinc ion binding"/>
    <property type="evidence" value="ECO:0007669"/>
    <property type="project" value="UniProtKB-KW"/>
</dbReference>
<keyword evidence="9" id="KW-0472">Membrane</keyword>
<keyword evidence="4 8" id="KW-0863">Zinc-finger</keyword>
<evidence type="ECO:0000256" key="8">
    <source>
        <dbReference type="PROSITE-ProRule" id="PRU00175"/>
    </source>
</evidence>
<evidence type="ECO:0000259" key="10">
    <source>
        <dbReference type="PROSITE" id="PS50089"/>
    </source>
</evidence>
<dbReference type="CDD" id="cd16454">
    <property type="entry name" value="RING-H2_PA-TM-RING"/>
    <property type="match status" value="1"/>
</dbReference>
<comment type="similarity">
    <text evidence="7">Belongs to the RING-type zinc finger family. ATL subfamily.</text>
</comment>
<reference evidence="11" key="1">
    <citation type="submission" date="2019-10" db="EMBL/GenBank/DDBJ databases">
        <authorList>
            <person name="Zhang R."/>
            <person name="Pan Y."/>
            <person name="Wang J."/>
            <person name="Ma R."/>
            <person name="Yu S."/>
        </authorList>
    </citation>
    <scope>NUCLEOTIDE SEQUENCE</scope>
    <source>
        <strain evidence="11">LA-IB0</strain>
        <tissue evidence="11">Leaf</tissue>
    </source>
</reference>
<gene>
    <name evidence="11" type="ORF">BUALT_Bualt13G0076700</name>
</gene>
<dbReference type="Gene3D" id="3.30.40.10">
    <property type="entry name" value="Zinc/RING finger domain, C3HC4 (zinc finger)"/>
    <property type="match status" value="1"/>
</dbReference>
<keyword evidence="5" id="KW-0833">Ubl conjugation pathway</keyword>
<keyword evidence="12" id="KW-1185">Reference proteome</keyword>
<evidence type="ECO:0000313" key="12">
    <source>
        <dbReference type="Proteomes" id="UP000826271"/>
    </source>
</evidence>
<evidence type="ECO:0000256" key="3">
    <source>
        <dbReference type="ARBA" id="ARBA00022723"/>
    </source>
</evidence>
<dbReference type="SUPFAM" id="SSF57850">
    <property type="entry name" value="RING/U-box"/>
    <property type="match status" value="1"/>
</dbReference>
<proteinExistence type="inferred from homology"/>
<evidence type="ECO:0000256" key="5">
    <source>
        <dbReference type="ARBA" id="ARBA00022786"/>
    </source>
</evidence>
<comment type="caution">
    <text evidence="11">The sequence shown here is derived from an EMBL/GenBank/DDBJ whole genome shotgun (WGS) entry which is preliminary data.</text>
</comment>
<dbReference type="Proteomes" id="UP000826271">
    <property type="component" value="Unassembled WGS sequence"/>
</dbReference>
<dbReference type="PANTHER" id="PTHR14155:SF632">
    <property type="entry name" value="RING-H2 FINGER PROTEIN ATL17-RELATED"/>
    <property type="match status" value="1"/>
</dbReference>
<dbReference type="EC" id="2.3.2.27" evidence="2"/>
<dbReference type="Pfam" id="PF13639">
    <property type="entry name" value="zf-RING_2"/>
    <property type="match status" value="1"/>
</dbReference>
<evidence type="ECO:0000256" key="7">
    <source>
        <dbReference type="ARBA" id="ARBA00024209"/>
    </source>
</evidence>
<evidence type="ECO:0000256" key="4">
    <source>
        <dbReference type="ARBA" id="ARBA00022771"/>
    </source>
</evidence>
<dbReference type="GO" id="GO:0061630">
    <property type="term" value="F:ubiquitin protein ligase activity"/>
    <property type="evidence" value="ECO:0007669"/>
    <property type="project" value="UniProtKB-EC"/>
</dbReference>
<keyword evidence="9" id="KW-1133">Transmembrane helix</keyword>
<keyword evidence="9" id="KW-0812">Transmembrane</keyword>
<evidence type="ECO:0000256" key="9">
    <source>
        <dbReference type="SAM" id="Phobius"/>
    </source>
</evidence>
<evidence type="ECO:0000256" key="1">
    <source>
        <dbReference type="ARBA" id="ARBA00000900"/>
    </source>
</evidence>
<accession>A0AAV6WSS5</accession>
<feature type="transmembrane region" description="Helical" evidence="9">
    <location>
        <begin position="15"/>
        <end position="34"/>
    </location>
</feature>
<dbReference type="EMBL" id="WHWC01000013">
    <property type="protein sequence ID" value="KAG8371332.1"/>
    <property type="molecule type" value="Genomic_DNA"/>
</dbReference>
<dbReference type="AlphaFoldDB" id="A0AAV6WSS5"/>
<keyword evidence="6" id="KW-0862">Zinc</keyword>
<dbReference type="PANTHER" id="PTHR14155">
    <property type="entry name" value="RING FINGER DOMAIN-CONTAINING"/>
    <property type="match status" value="1"/>
</dbReference>
<evidence type="ECO:0000313" key="11">
    <source>
        <dbReference type="EMBL" id="KAG8371332.1"/>
    </source>
</evidence>
<name>A0AAV6WSS5_9LAMI</name>
<dbReference type="InterPro" id="IPR053238">
    <property type="entry name" value="RING-H2_zinc_finger"/>
</dbReference>
<sequence length="136" mass="15096">MSDDGSESLPSLSELAYLLLFIFGMVFLFLCLLLTELCHRYGGTAESTQRVAIIHNPAAQPPRRRNIVIKYHTYIQNPTGAGESVGCSICLDEYKDGESLATIDACEHMHHASCIIPWLITHDTCPICRSRTSINV</sequence>
<feature type="domain" description="RING-type" evidence="10">
    <location>
        <begin position="87"/>
        <end position="129"/>
    </location>
</feature>
<dbReference type="InterPro" id="IPR001841">
    <property type="entry name" value="Znf_RING"/>
</dbReference>
<protein>
    <recommendedName>
        <fullName evidence="2">RING-type E3 ubiquitin transferase</fullName>
        <ecNumber evidence="2">2.3.2.27</ecNumber>
    </recommendedName>
</protein>
<keyword evidence="3" id="KW-0479">Metal-binding</keyword>
<comment type="catalytic activity">
    <reaction evidence="1">
        <text>S-ubiquitinyl-[E2 ubiquitin-conjugating enzyme]-L-cysteine + [acceptor protein]-L-lysine = [E2 ubiquitin-conjugating enzyme]-L-cysteine + N(6)-ubiquitinyl-[acceptor protein]-L-lysine.</text>
        <dbReference type="EC" id="2.3.2.27"/>
    </reaction>
</comment>
<organism evidence="11 12">
    <name type="scientific">Buddleja alternifolia</name>
    <dbReference type="NCBI Taxonomy" id="168488"/>
    <lineage>
        <taxon>Eukaryota</taxon>
        <taxon>Viridiplantae</taxon>
        <taxon>Streptophyta</taxon>
        <taxon>Embryophyta</taxon>
        <taxon>Tracheophyta</taxon>
        <taxon>Spermatophyta</taxon>
        <taxon>Magnoliopsida</taxon>
        <taxon>eudicotyledons</taxon>
        <taxon>Gunneridae</taxon>
        <taxon>Pentapetalae</taxon>
        <taxon>asterids</taxon>
        <taxon>lamiids</taxon>
        <taxon>Lamiales</taxon>
        <taxon>Scrophulariaceae</taxon>
        <taxon>Buddlejeae</taxon>
        <taxon>Buddleja</taxon>
    </lineage>
</organism>
<dbReference type="PROSITE" id="PS50089">
    <property type="entry name" value="ZF_RING_2"/>
    <property type="match status" value="1"/>
</dbReference>
<evidence type="ECO:0000256" key="6">
    <source>
        <dbReference type="ARBA" id="ARBA00022833"/>
    </source>
</evidence>